<dbReference type="PANTHER" id="PTHR43527">
    <property type="entry name" value="4-DIPHOSPHOCYTIDYL-2-C-METHYL-D-ERYTHRITOL KINASE, CHLOROPLASTIC"/>
    <property type="match status" value="1"/>
</dbReference>
<gene>
    <name evidence="9" type="primary">ispE</name>
    <name evidence="12" type="ORF">JR347_09920</name>
</gene>
<keyword evidence="6 9" id="KW-0418">Kinase</keyword>
<dbReference type="Gene3D" id="3.30.70.890">
    <property type="entry name" value="GHMP kinase, C-terminal domain"/>
    <property type="match status" value="1"/>
</dbReference>
<comment type="pathway">
    <text evidence="9">Isoprenoid biosynthesis; isopentenyl diphosphate biosynthesis via DXP pathway; isopentenyl diphosphate from 1-deoxy-D-xylulose 5-phosphate: step 3/6.</text>
</comment>
<feature type="active site" evidence="9">
    <location>
        <position position="132"/>
    </location>
</feature>
<keyword evidence="13" id="KW-1185">Reference proteome</keyword>
<dbReference type="InterPro" id="IPR006204">
    <property type="entry name" value="GHMP_kinase_N_dom"/>
</dbReference>
<keyword evidence="9" id="KW-0414">Isoprene biosynthesis</keyword>
<dbReference type="AlphaFoldDB" id="A0A974ZZZ7"/>
<evidence type="ECO:0000313" key="13">
    <source>
        <dbReference type="Proteomes" id="UP000662783"/>
    </source>
</evidence>
<evidence type="ECO:0000256" key="1">
    <source>
        <dbReference type="ARBA" id="ARBA00009684"/>
    </source>
</evidence>
<evidence type="ECO:0000256" key="5">
    <source>
        <dbReference type="ARBA" id="ARBA00022741"/>
    </source>
</evidence>
<keyword evidence="5 9" id="KW-0547">Nucleotide-binding</keyword>
<name>A0A974ZZZ7_9BACT</name>
<keyword evidence="7 9" id="KW-0067">ATP-binding</keyword>
<evidence type="ECO:0000256" key="7">
    <source>
        <dbReference type="ARBA" id="ARBA00022840"/>
    </source>
</evidence>
<dbReference type="RefSeq" id="WP_205720450.1">
    <property type="nucleotide sequence ID" value="NZ_CP070608.1"/>
</dbReference>
<dbReference type="Pfam" id="PF00288">
    <property type="entry name" value="GHMP_kinases_N"/>
    <property type="match status" value="1"/>
</dbReference>
<dbReference type="GO" id="GO:0050515">
    <property type="term" value="F:4-(cytidine 5'-diphospho)-2-C-methyl-D-erythritol kinase activity"/>
    <property type="evidence" value="ECO:0007669"/>
    <property type="project" value="UniProtKB-UniRule"/>
</dbReference>
<dbReference type="EMBL" id="CP070608">
    <property type="protein sequence ID" value="QSE95937.1"/>
    <property type="molecule type" value="Genomic_DNA"/>
</dbReference>
<evidence type="ECO:0000256" key="9">
    <source>
        <dbReference type="HAMAP-Rule" id="MF_00061"/>
    </source>
</evidence>
<dbReference type="InterPro" id="IPR020568">
    <property type="entry name" value="Ribosomal_Su5_D2-typ_SF"/>
</dbReference>
<dbReference type="InterPro" id="IPR013750">
    <property type="entry name" value="GHMP_kinase_C_dom"/>
</dbReference>
<dbReference type="NCBIfam" id="TIGR00154">
    <property type="entry name" value="ispE"/>
    <property type="match status" value="1"/>
</dbReference>
<evidence type="ECO:0000256" key="6">
    <source>
        <dbReference type="ARBA" id="ARBA00022777"/>
    </source>
</evidence>
<feature type="active site" evidence="9">
    <location>
        <position position="8"/>
    </location>
</feature>
<comment type="function">
    <text evidence="9">Catalyzes the phosphorylation of the position 2 hydroxy group of 4-diphosphocytidyl-2C-methyl-D-erythritol.</text>
</comment>
<proteinExistence type="inferred from homology"/>
<feature type="binding site" evidence="9">
    <location>
        <begin position="90"/>
        <end position="100"/>
    </location>
    <ligand>
        <name>ATP</name>
        <dbReference type="ChEBI" id="CHEBI:30616"/>
    </ligand>
</feature>
<comment type="catalytic activity">
    <reaction evidence="9">
        <text>4-CDP-2-C-methyl-D-erythritol + ATP = 4-CDP-2-C-methyl-D-erythritol 2-phosphate + ADP + H(+)</text>
        <dbReference type="Rhea" id="RHEA:18437"/>
        <dbReference type="ChEBI" id="CHEBI:15378"/>
        <dbReference type="ChEBI" id="CHEBI:30616"/>
        <dbReference type="ChEBI" id="CHEBI:57823"/>
        <dbReference type="ChEBI" id="CHEBI:57919"/>
        <dbReference type="ChEBI" id="CHEBI:456216"/>
        <dbReference type="EC" id="2.7.1.148"/>
    </reaction>
</comment>
<dbReference type="SUPFAM" id="SSF55060">
    <property type="entry name" value="GHMP Kinase, C-terminal domain"/>
    <property type="match status" value="1"/>
</dbReference>
<evidence type="ECO:0000259" key="11">
    <source>
        <dbReference type="Pfam" id="PF08544"/>
    </source>
</evidence>
<dbReference type="InterPro" id="IPR014721">
    <property type="entry name" value="Ribsml_uS5_D2-typ_fold_subgr"/>
</dbReference>
<sequence>MVVFPNAKINLGLNILSKREDGYHNIESCFYPFDLSDILEILPAKKLSFTSSGIAIPGNTKNNLCIRAFELLKADFNITDVQIHLHKIIPIGAGLGGGSSDASFTLKVLNQLFDLQLTDDQLEAYAALLGSDCPFFIRNKPVLAKGTGTEFEDINISLAEYEIKIEYPQIHIGTAEAYAGVTPNKPSKSVKEILTQPISTWKNVLKNDFENSIFPNHPKIYSLKEDMYARGAVYASMTGSGSAVYGIFKRD</sequence>
<dbReference type="HAMAP" id="MF_00061">
    <property type="entry name" value="IspE"/>
    <property type="match status" value="1"/>
</dbReference>
<organism evidence="12 13">
    <name type="scientific">Fulvivirga lutea</name>
    <dbReference type="NCBI Taxonomy" id="2810512"/>
    <lineage>
        <taxon>Bacteria</taxon>
        <taxon>Pseudomonadati</taxon>
        <taxon>Bacteroidota</taxon>
        <taxon>Cytophagia</taxon>
        <taxon>Cytophagales</taxon>
        <taxon>Fulvivirgaceae</taxon>
        <taxon>Fulvivirga</taxon>
    </lineage>
</organism>
<comment type="similarity">
    <text evidence="1 9">Belongs to the GHMP kinase family. IspE subfamily.</text>
</comment>
<dbReference type="InterPro" id="IPR036554">
    <property type="entry name" value="GHMP_kinase_C_sf"/>
</dbReference>
<dbReference type="Proteomes" id="UP000662783">
    <property type="component" value="Chromosome"/>
</dbReference>
<evidence type="ECO:0000256" key="2">
    <source>
        <dbReference type="ARBA" id="ARBA00012052"/>
    </source>
</evidence>
<dbReference type="Pfam" id="PF08544">
    <property type="entry name" value="GHMP_kinases_C"/>
    <property type="match status" value="1"/>
</dbReference>
<evidence type="ECO:0000256" key="8">
    <source>
        <dbReference type="ARBA" id="ARBA00032554"/>
    </source>
</evidence>
<dbReference type="PANTHER" id="PTHR43527:SF2">
    <property type="entry name" value="4-DIPHOSPHOCYTIDYL-2-C-METHYL-D-ERYTHRITOL KINASE, CHLOROPLASTIC"/>
    <property type="match status" value="1"/>
</dbReference>
<reference evidence="12" key="1">
    <citation type="submission" date="2021-02" db="EMBL/GenBank/DDBJ databases">
        <title>Fulvivirga sp. S481 isolated from sea water.</title>
        <authorList>
            <person name="Bae S.S."/>
            <person name="Baek K."/>
        </authorList>
    </citation>
    <scope>NUCLEOTIDE SEQUENCE</scope>
    <source>
        <strain evidence="12">S481</strain>
    </source>
</reference>
<dbReference type="GO" id="GO:0016114">
    <property type="term" value="P:terpenoid biosynthetic process"/>
    <property type="evidence" value="ECO:0007669"/>
    <property type="project" value="UniProtKB-UniRule"/>
</dbReference>
<evidence type="ECO:0000313" key="12">
    <source>
        <dbReference type="EMBL" id="QSE95937.1"/>
    </source>
</evidence>
<dbReference type="InterPro" id="IPR004424">
    <property type="entry name" value="IspE"/>
</dbReference>
<accession>A0A974ZZZ7</accession>
<dbReference type="SUPFAM" id="SSF54211">
    <property type="entry name" value="Ribosomal protein S5 domain 2-like"/>
    <property type="match status" value="1"/>
</dbReference>
<keyword evidence="4 9" id="KW-0808">Transferase</keyword>
<protein>
    <recommendedName>
        <fullName evidence="3 9">4-diphosphocytidyl-2-C-methyl-D-erythritol kinase</fullName>
        <shortName evidence="9">CMK</shortName>
        <ecNumber evidence="2 9">2.7.1.148</ecNumber>
    </recommendedName>
    <alternativeName>
        <fullName evidence="8 9">4-(cytidine-5'-diphospho)-2-C-methyl-D-erythritol kinase</fullName>
    </alternativeName>
</protein>
<feature type="domain" description="GHMP kinase N-terminal" evidence="10">
    <location>
        <begin position="63"/>
        <end position="137"/>
    </location>
</feature>
<dbReference type="GO" id="GO:0005524">
    <property type="term" value="F:ATP binding"/>
    <property type="evidence" value="ECO:0007669"/>
    <property type="project" value="UniProtKB-UniRule"/>
</dbReference>
<evidence type="ECO:0000256" key="3">
    <source>
        <dbReference type="ARBA" id="ARBA00017473"/>
    </source>
</evidence>
<evidence type="ECO:0000259" key="10">
    <source>
        <dbReference type="Pfam" id="PF00288"/>
    </source>
</evidence>
<dbReference type="Gene3D" id="3.30.230.10">
    <property type="match status" value="1"/>
</dbReference>
<dbReference type="PIRSF" id="PIRSF010376">
    <property type="entry name" value="IspE"/>
    <property type="match status" value="1"/>
</dbReference>
<evidence type="ECO:0000256" key="4">
    <source>
        <dbReference type="ARBA" id="ARBA00022679"/>
    </source>
</evidence>
<feature type="domain" description="GHMP kinase C-terminal" evidence="11">
    <location>
        <begin position="200"/>
        <end position="250"/>
    </location>
</feature>
<dbReference type="EC" id="2.7.1.148" evidence="2 9"/>
<dbReference type="GO" id="GO:0019288">
    <property type="term" value="P:isopentenyl diphosphate biosynthetic process, methylerythritol 4-phosphate pathway"/>
    <property type="evidence" value="ECO:0007669"/>
    <property type="project" value="UniProtKB-UniRule"/>
</dbReference>
<dbReference type="KEGG" id="fuv:JR347_09920"/>